<dbReference type="InterPro" id="IPR040843">
    <property type="entry name" value="RAMA"/>
</dbReference>
<proteinExistence type="predicted"/>
<feature type="region of interest" description="Disordered" evidence="1">
    <location>
        <begin position="1"/>
        <end position="44"/>
    </location>
</feature>
<dbReference type="Proteomes" id="UP000694844">
    <property type="component" value="Chromosome 3"/>
</dbReference>
<dbReference type="KEGG" id="cvn:111124625"/>
<dbReference type="AlphaFoldDB" id="A0A8B8D5F2"/>
<dbReference type="InterPro" id="IPR037518">
    <property type="entry name" value="MPN"/>
</dbReference>
<feature type="compositionally biased region" description="Polar residues" evidence="1">
    <location>
        <begin position="196"/>
        <end position="214"/>
    </location>
</feature>
<dbReference type="Gene3D" id="3.40.140.10">
    <property type="entry name" value="Cytidine Deaminase, domain 2"/>
    <property type="match status" value="1"/>
</dbReference>
<dbReference type="Pfam" id="PF18755">
    <property type="entry name" value="RAMA"/>
    <property type="match status" value="1"/>
</dbReference>
<sequence length="536" mass="60617">MAQEALTQRKEMDEEEEDDRDDSMEDEEDMAEEDMEEDKQGSLAKAAITGRSVTLQMLISEKIIEPGPAVLSLKYLGRRFIADLLPDGKIQMPGTKETFTSPSAWAIHCKKQVNPNKKSGCGWASVMYKERKLDIWKAAWFRKHRSSSPARVNQESSSSQSPRSPWGSRDDTNDSKPETNGKLPVSRLIDDRLTEDSQSSLLPRPAHTSTPNQNGKKEAKRHKGENVSSLFQEEALNLSLKATKSPSKKEPRLSCESESYTETNNNHSERQCIRHAALKSRSQNIDPHTLVECESFKEQEKVQPFTVSIASNALLLMDFHSHLTTSEVVGYLGGKWNQKTQHLTIVSAFPCKCRLADNKRAPIVEEEIKQAIDATGLILVGWYHSHPFTQANPSVKDIDCQMSYQLCMKGSGSNYFPCVGVIIAPYNRERTKKGSACRMYMVMPPLDDQPSDYGIPMIVKYSLQKNLSVTEELLSEMKAVTDFYRSGPDWIKFRHSWQANTTYLEKLKGSLISKLPEDQMENGTFLEFVQHLILIK</sequence>
<evidence type="ECO:0000256" key="1">
    <source>
        <dbReference type="SAM" id="MobiDB-lite"/>
    </source>
</evidence>
<dbReference type="SUPFAM" id="SSF102712">
    <property type="entry name" value="JAB1/MPN domain"/>
    <property type="match status" value="1"/>
</dbReference>
<dbReference type="InterPro" id="IPR050242">
    <property type="entry name" value="JAMM_MPN+_peptidase_M67A"/>
</dbReference>
<name>A0A8B8D5F2_CRAVI</name>
<evidence type="ECO:0000313" key="4">
    <source>
        <dbReference type="RefSeq" id="XP_022323367.1"/>
    </source>
</evidence>
<organism evidence="3 4">
    <name type="scientific">Crassostrea virginica</name>
    <name type="common">Eastern oyster</name>
    <dbReference type="NCBI Taxonomy" id="6565"/>
    <lineage>
        <taxon>Eukaryota</taxon>
        <taxon>Metazoa</taxon>
        <taxon>Spiralia</taxon>
        <taxon>Lophotrochozoa</taxon>
        <taxon>Mollusca</taxon>
        <taxon>Bivalvia</taxon>
        <taxon>Autobranchia</taxon>
        <taxon>Pteriomorphia</taxon>
        <taxon>Ostreida</taxon>
        <taxon>Ostreoidea</taxon>
        <taxon>Ostreidae</taxon>
        <taxon>Crassostrea</taxon>
    </lineage>
</organism>
<feature type="compositionally biased region" description="Polar residues" evidence="1">
    <location>
        <begin position="256"/>
        <end position="266"/>
    </location>
</feature>
<feature type="compositionally biased region" description="Low complexity" evidence="1">
    <location>
        <begin position="156"/>
        <end position="167"/>
    </location>
</feature>
<dbReference type="GO" id="GO:0008237">
    <property type="term" value="F:metallopeptidase activity"/>
    <property type="evidence" value="ECO:0007669"/>
    <property type="project" value="InterPro"/>
</dbReference>
<dbReference type="RefSeq" id="XP_022323367.1">
    <property type="nucleotide sequence ID" value="XM_022467659.1"/>
</dbReference>
<dbReference type="Pfam" id="PF01398">
    <property type="entry name" value="JAB"/>
    <property type="match status" value="1"/>
</dbReference>
<dbReference type="PANTHER" id="PTHR10410">
    <property type="entry name" value="EUKARYOTIC TRANSLATION INITIATION FACTOR 3 -RELATED"/>
    <property type="match status" value="1"/>
</dbReference>
<feature type="compositionally biased region" description="Acidic residues" evidence="1">
    <location>
        <begin position="13"/>
        <end position="37"/>
    </location>
</feature>
<evidence type="ECO:0000259" key="2">
    <source>
        <dbReference type="PROSITE" id="PS50249"/>
    </source>
</evidence>
<feature type="compositionally biased region" description="Basic and acidic residues" evidence="1">
    <location>
        <begin position="168"/>
        <end position="179"/>
    </location>
</feature>
<dbReference type="GeneID" id="111124625"/>
<gene>
    <name evidence="4" type="primary">LOC111124625</name>
</gene>
<dbReference type="InterPro" id="IPR000555">
    <property type="entry name" value="JAMM/MPN+_dom"/>
</dbReference>
<feature type="region of interest" description="Disordered" evidence="1">
    <location>
        <begin position="146"/>
        <end position="226"/>
    </location>
</feature>
<reference evidence="4" key="1">
    <citation type="submission" date="2025-08" db="UniProtKB">
        <authorList>
            <consortium name="RefSeq"/>
        </authorList>
    </citation>
    <scope>IDENTIFICATION</scope>
    <source>
        <tissue evidence="4">Whole sample</tissue>
    </source>
</reference>
<feature type="domain" description="MPN" evidence="2">
    <location>
        <begin position="307"/>
        <end position="438"/>
    </location>
</feature>
<feature type="region of interest" description="Disordered" evidence="1">
    <location>
        <begin position="239"/>
        <end position="267"/>
    </location>
</feature>
<evidence type="ECO:0000313" key="3">
    <source>
        <dbReference type="Proteomes" id="UP000694844"/>
    </source>
</evidence>
<dbReference type="CDD" id="cd08067">
    <property type="entry name" value="MPN_2A_DUB"/>
    <property type="match status" value="1"/>
</dbReference>
<protein>
    <submittedName>
        <fullName evidence="4">MPN domain-containing protein-like</fullName>
    </submittedName>
</protein>
<accession>A0A8B8D5F2</accession>
<dbReference type="OrthoDB" id="167806at2759"/>
<keyword evidence="3" id="KW-1185">Reference proteome</keyword>
<dbReference type="PROSITE" id="PS50249">
    <property type="entry name" value="MPN"/>
    <property type="match status" value="1"/>
</dbReference>